<reference evidence="1" key="1">
    <citation type="submission" date="2021-06" db="EMBL/GenBank/DDBJ databases">
        <authorList>
            <person name="Kallberg Y."/>
            <person name="Tangrot J."/>
            <person name="Rosling A."/>
        </authorList>
    </citation>
    <scope>NUCLEOTIDE SEQUENCE</scope>
    <source>
        <strain evidence="1">IL203A</strain>
    </source>
</reference>
<gene>
    <name evidence="1" type="ORF">DHETER_LOCUS11682</name>
</gene>
<feature type="non-terminal residue" evidence="1">
    <location>
        <position position="131"/>
    </location>
</feature>
<evidence type="ECO:0000313" key="1">
    <source>
        <dbReference type="EMBL" id="CAG8699474.1"/>
    </source>
</evidence>
<dbReference type="EMBL" id="CAJVPU010026297">
    <property type="protein sequence ID" value="CAG8699474.1"/>
    <property type="molecule type" value="Genomic_DNA"/>
</dbReference>
<accession>A0ACA9PB63</accession>
<feature type="non-terminal residue" evidence="1">
    <location>
        <position position="1"/>
    </location>
</feature>
<sequence length="131" mass="15181">SLTITSLPTPPLRGNFIKVSEYFSQQSHRININHVLYVRGFIHIHVALHVNIGEVFSWKKCTFYVDKDNNLKSALIEHSKSCKDLTPINLNEHHCICCREIHDIQQACYGEKLECWSSDNTLINSTIWKEN</sequence>
<keyword evidence="2" id="KW-1185">Reference proteome</keyword>
<organism evidence="1 2">
    <name type="scientific">Dentiscutata heterogama</name>
    <dbReference type="NCBI Taxonomy" id="1316150"/>
    <lineage>
        <taxon>Eukaryota</taxon>
        <taxon>Fungi</taxon>
        <taxon>Fungi incertae sedis</taxon>
        <taxon>Mucoromycota</taxon>
        <taxon>Glomeromycotina</taxon>
        <taxon>Glomeromycetes</taxon>
        <taxon>Diversisporales</taxon>
        <taxon>Gigasporaceae</taxon>
        <taxon>Dentiscutata</taxon>
    </lineage>
</organism>
<proteinExistence type="predicted"/>
<comment type="caution">
    <text evidence="1">The sequence shown here is derived from an EMBL/GenBank/DDBJ whole genome shotgun (WGS) entry which is preliminary data.</text>
</comment>
<dbReference type="Proteomes" id="UP000789702">
    <property type="component" value="Unassembled WGS sequence"/>
</dbReference>
<protein>
    <submittedName>
        <fullName evidence="1">14581_t:CDS:1</fullName>
    </submittedName>
</protein>
<evidence type="ECO:0000313" key="2">
    <source>
        <dbReference type="Proteomes" id="UP000789702"/>
    </source>
</evidence>
<name>A0ACA9PB63_9GLOM</name>